<dbReference type="InterPro" id="IPR037682">
    <property type="entry name" value="TonB_C"/>
</dbReference>
<evidence type="ECO:0000259" key="3">
    <source>
        <dbReference type="Pfam" id="PF05569"/>
    </source>
</evidence>
<dbReference type="RefSeq" id="WP_188222968.1">
    <property type="nucleotide sequence ID" value="NZ_JACVXD010000002.1"/>
</dbReference>
<feature type="domain" description="Peptidase M56" evidence="3">
    <location>
        <begin position="158"/>
        <end position="259"/>
    </location>
</feature>
<evidence type="ECO:0000313" key="5">
    <source>
        <dbReference type="Proteomes" id="UP000621516"/>
    </source>
</evidence>
<comment type="caution">
    <text evidence="4">The sequence shown here is derived from an EMBL/GenBank/DDBJ whole genome shotgun (WGS) entry which is preliminary data.</text>
</comment>
<dbReference type="CDD" id="cd07341">
    <property type="entry name" value="M56_BlaR1_MecR1_like"/>
    <property type="match status" value="1"/>
</dbReference>
<keyword evidence="1" id="KW-1133">Transmembrane helix</keyword>
<dbReference type="PANTHER" id="PTHR34978:SF3">
    <property type="entry name" value="SLR0241 PROTEIN"/>
    <property type="match status" value="1"/>
</dbReference>
<keyword evidence="1" id="KW-0472">Membrane</keyword>
<accession>A0A8J6U434</accession>
<feature type="transmembrane region" description="Helical" evidence="1">
    <location>
        <begin position="6"/>
        <end position="22"/>
    </location>
</feature>
<feature type="domain" description="TonB C-terminal" evidence="2">
    <location>
        <begin position="513"/>
        <end position="573"/>
    </location>
</feature>
<dbReference type="AlphaFoldDB" id="A0A8J6U434"/>
<keyword evidence="1" id="KW-0812">Transmembrane</keyword>
<keyword evidence="5" id="KW-1185">Reference proteome</keyword>
<dbReference type="Pfam" id="PF03544">
    <property type="entry name" value="TonB_C"/>
    <property type="match status" value="1"/>
</dbReference>
<sequence length="578" mass="66856">MIHYIIQTIAFQLFFLLIYDLFLKRETFFNWNRLYLIGTMLLSILLPFIQIESFKEVIPPEYVIQLPAVIVGDVSQGVSEGVNQVNAESVSSPMSYVYLLFYIGFAIAIFMFGFKLFKVLKLIVNNPKTSSNKLVIVKLLNSDSAFSFFKYVFLGEFLKDDEKALILSHEEVHVKQYHSLDLLFFEVLRVVFWFNPFVYMYQSRITELHEYLADAEAVKNQSKHYYYQNLLAQVFQTKSISFINPFFNQSLIKKRIIMLQKTKSRHIKLLKYAFLIPAVNAMLVYTSCEVQKLASDENLDLSQYTYTFHINGGNLEEDLAAQRRHDKFIKANRDKYVSWGELDATNLNATFTVHSIDEQVPDDYEKTSKVDSDGIAYFYYTNFFGKNKPLAKAKDDSVLRLTVKDLKNLTEEEKEQRARMTKLLYSEEKYKKLVITDGQVSLEFTDNLERNSQNELIEVPFGVVDEVPLFPGCESLGTNEERKDCMSYAITKFVGQNFNTDLANSFGLEGKQRINVIFKINEEGNVVDVRARAPHPGLEEEAKRVVELLPKMQPGKQKGHTVTVPYSLPIIFQVEDKE</sequence>
<evidence type="ECO:0000256" key="1">
    <source>
        <dbReference type="SAM" id="Phobius"/>
    </source>
</evidence>
<evidence type="ECO:0000313" key="4">
    <source>
        <dbReference type="EMBL" id="MBD0823677.1"/>
    </source>
</evidence>
<dbReference type="InterPro" id="IPR008756">
    <property type="entry name" value="Peptidase_M56"/>
</dbReference>
<dbReference type="EMBL" id="JACVXD010000002">
    <property type="protein sequence ID" value="MBD0823677.1"/>
    <property type="molecule type" value="Genomic_DNA"/>
</dbReference>
<dbReference type="PANTHER" id="PTHR34978">
    <property type="entry name" value="POSSIBLE SENSOR-TRANSDUCER PROTEIN BLAR"/>
    <property type="match status" value="1"/>
</dbReference>
<feature type="transmembrane region" description="Helical" evidence="1">
    <location>
        <begin position="96"/>
        <end position="114"/>
    </location>
</feature>
<dbReference type="SUPFAM" id="SSF74653">
    <property type="entry name" value="TolA/TonB C-terminal domain"/>
    <property type="match status" value="1"/>
</dbReference>
<reference evidence="4 5" key="1">
    <citation type="journal article" date="2018" name="J. Microbiol.">
        <title>Aestuariibaculum marinum sp. nov., a marine bacterium isolated from seawater in South Korea.</title>
        <authorList>
            <person name="Choi J."/>
            <person name="Lee D."/>
            <person name="Jang J.H."/>
            <person name="Cha S."/>
            <person name="Seo T."/>
        </authorList>
    </citation>
    <scope>NUCLEOTIDE SEQUENCE [LARGE SCALE GENOMIC DNA]</scope>
    <source>
        <strain evidence="4 5">IP7</strain>
    </source>
</reference>
<evidence type="ECO:0000259" key="2">
    <source>
        <dbReference type="Pfam" id="PF03544"/>
    </source>
</evidence>
<dbReference type="InterPro" id="IPR052173">
    <property type="entry name" value="Beta-lactam_resp_regulator"/>
</dbReference>
<name>A0A8J6U434_9FLAO</name>
<dbReference type="Gene3D" id="3.30.1150.10">
    <property type="match status" value="1"/>
</dbReference>
<organism evidence="4 5">
    <name type="scientific">Aestuariibaculum marinum</name>
    <dbReference type="NCBI Taxonomy" id="2683592"/>
    <lineage>
        <taxon>Bacteria</taxon>
        <taxon>Pseudomonadati</taxon>
        <taxon>Bacteroidota</taxon>
        <taxon>Flavobacteriia</taxon>
        <taxon>Flavobacteriales</taxon>
        <taxon>Flavobacteriaceae</taxon>
    </lineage>
</organism>
<protein>
    <submittedName>
        <fullName evidence="4">Energy transducer TonB</fullName>
    </submittedName>
</protein>
<proteinExistence type="predicted"/>
<dbReference type="Proteomes" id="UP000621516">
    <property type="component" value="Unassembled WGS sequence"/>
</dbReference>
<dbReference type="Pfam" id="PF05569">
    <property type="entry name" value="Peptidase_M56"/>
    <property type="match status" value="1"/>
</dbReference>
<dbReference type="GO" id="GO:0055085">
    <property type="term" value="P:transmembrane transport"/>
    <property type="evidence" value="ECO:0007669"/>
    <property type="project" value="InterPro"/>
</dbReference>
<gene>
    <name evidence="4" type="ORF">ICJ85_06555</name>
</gene>